<evidence type="ECO:0000256" key="8">
    <source>
        <dbReference type="ARBA" id="ARBA00038436"/>
    </source>
</evidence>
<dbReference type="RefSeq" id="WP_039258282.1">
    <property type="nucleotide sequence ID" value="NZ_JDRY01000052.1"/>
</dbReference>
<dbReference type="GO" id="GO:0015740">
    <property type="term" value="P:C4-dicarboxylate transport"/>
    <property type="evidence" value="ECO:0007669"/>
    <property type="project" value="TreeGrafter"/>
</dbReference>
<name>A0A0A0ICA3_CLOBO</name>
<comment type="subcellular location">
    <subcellularLocation>
        <location evidence="1">Cell inner membrane</location>
        <topology evidence="1">Multi-pass membrane protein</topology>
    </subcellularLocation>
</comment>
<evidence type="ECO:0000256" key="5">
    <source>
        <dbReference type="ARBA" id="ARBA00022692"/>
    </source>
</evidence>
<evidence type="ECO:0000256" key="6">
    <source>
        <dbReference type="ARBA" id="ARBA00022989"/>
    </source>
</evidence>
<feature type="transmembrane region" description="Helical" evidence="9">
    <location>
        <begin position="86"/>
        <end position="108"/>
    </location>
</feature>
<evidence type="ECO:0000256" key="2">
    <source>
        <dbReference type="ARBA" id="ARBA00022448"/>
    </source>
</evidence>
<organism evidence="11 12">
    <name type="scientific">Clostridium botulinum C/D str. DC5</name>
    <dbReference type="NCBI Taxonomy" id="1443128"/>
    <lineage>
        <taxon>Bacteria</taxon>
        <taxon>Bacillati</taxon>
        <taxon>Bacillota</taxon>
        <taxon>Clostridia</taxon>
        <taxon>Eubacteriales</taxon>
        <taxon>Clostridiaceae</taxon>
        <taxon>Clostridium</taxon>
    </lineage>
</organism>
<keyword evidence="7 9" id="KW-0472">Membrane</keyword>
<comment type="caution">
    <text evidence="11">The sequence shown here is derived from an EMBL/GenBank/DDBJ whole genome shotgun (WGS) entry which is preliminary data.</text>
</comment>
<dbReference type="InterPro" id="IPR055348">
    <property type="entry name" value="DctQ"/>
</dbReference>
<dbReference type="PANTHER" id="PTHR35011:SF2">
    <property type="entry name" value="2,3-DIKETO-L-GULONATE TRAP TRANSPORTER SMALL PERMEASE PROTEIN YIAM"/>
    <property type="match status" value="1"/>
</dbReference>
<dbReference type="AlphaFoldDB" id="A0A0A0ICA3"/>
<feature type="transmembrane region" description="Helical" evidence="9">
    <location>
        <begin position="120"/>
        <end position="143"/>
    </location>
</feature>
<protein>
    <recommendedName>
        <fullName evidence="10">Tripartite ATP-independent periplasmic transporters DctQ component domain-containing protein</fullName>
    </recommendedName>
</protein>
<evidence type="ECO:0000256" key="4">
    <source>
        <dbReference type="ARBA" id="ARBA00022519"/>
    </source>
</evidence>
<accession>A0A0A0ICA3</accession>
<evidence type="ECO:0000259" key="10">
    <source>
        <dbReference type="Pfam" id="PF04290"/>
    </source>
</evidence>
<evidence type="ECO:0000313" key="11">
    <source>
        <dbReference type="EMBL" id="KGM98552.1"/>
    </source>
</evidence>
<evidence type="ECO:0000313" key="12">
    <source>
        <dbReference type="Proteomes" id="UP000030014"/>
    </source>
</evidence>
<dbReference type="Proteomes" id="UP000030014">
    <property type="component" value="Unassembled WGS sequence"/>
</dbReference>
<feature type="transmembrane region" description="Helical" evidence="9">
    <location>
        <begin position="47"/>
        <end position="65"/>
    </location>
</feature>
<evidence type="ECO:0000256" key="9">
    <source>
        <dbReference type="SAM" id="Phobius"/>
    </source>
</evidence>
<keyword evidence="6 9" id="KW-1133">Transmembrane helix</keyword>
<dbReference type="GO" id="GO:0022857">
    <property type="term" value="F:transmembrane transporter activity"/>
    <property type="evidence" value="ECO:0007669"/>
    <property type="project" value="TreeGrafter"/>
</dbReference>
<dbReference type="InterPro" id="IPR007387">
    <property type="entry name" value="TRAP_DctQ"/>
</dbReference>
<keyword evidence="2" id="KW-0813">Transport</keyword>
<sequence length="171" mass="19744">MKSIRKVIDKFIEWICIFFIGTMTILVTWQVITRYFFKKPSAISEQLSKYMFVWLVLLASAYVFGKREHMAIVFLKEKFSGIQRCIIEVICEIVIFIFAGSILFYGGFKNTLLTLTQRDSALPITIGCIYIMIPICGFIIMFYSICNICDVIKTFSKCDKKSINKKNNFGG</sequence>
<gene>
    <name evidence="11" type="ORF">Z955_11200</name>
</gene>
<reference evidence="11 12" key="1">
    <citation type="submission" date="2014-01" db="EMBL/GenBank/DDBJ databases">
        <title>Plasmidome dynamics in the species complex Clostridium novyi sensu lato converts strains of independent lineages into distinctly different pathogens.</title>
        <authorList>
            <person name="Skarin H."/>
            <person name="Segerman B."/>
        </authorList>
    </citation>
    <scope>NUCLEOTIDE SEQUENCE [LARGE SCALE GENOMIC DNA]</scope>
    <source>
        <strain evidence="11 12">DC5</strain>
    </source>
</reference>
<evidence type="ECO:0000256" key="1">
    <source>
        <dbReference type="ARBA" id="ARBA00004429"/>
    </source>
</evidence>
<feature type="transmembrane region" description="Helical" evidence="9">
    <location>
        <begin position="12"/>
        <end position="32"/>
    </location>
</feature>
<comment type="similarity">
    <text evidence="8">Belongs to the TRAP transporter small permease family.</text>
</comment>
<keyword evidence="4" id="KW-0997">Cell inner membrane</keyword>
<dbReference type="PANTHER" id="PTHR35011">
    <property type="entry name" value="2,3-DIKETO-L-GULONATE TRAP TRANSPORTER SMALL PERMEASE PROTEIN YIAM"/>
    <property type="match status" value="1"/>
</dbReference>
<dbReference type="EMBL" id="JDRY01000052">
    <property type="protein sequence ID" value="KGM98552.1"/>
    <property type="molecule type" value="Genomic_DNA"/>
</dbReference>
<evidence type="ECO:0000256" key="7">
    <source>
        <dbReference type="ARBA" id="ARBA00023136"/>
    </source>
</evidence>
<keyword evidence="3" id="KW-1003">Cell membrane</keyword>
<proteinExistence type="inferred from homology"/>
<evidence type="ECO:0000256" key="3">
    <source>
        <dbReference type="ARBA" id="ARBA00022475"/>
    </source>
</evidence>
<feature type="domain" description="Tripartite ATP-independent periplasmic transporters DctQ component" evidence="10">
    <location>
        <begin position="23"/>
        <end position="153"/>
    </location>
</feature>
<dbReference type="Pfam" id="PF04290">
    <property type="entry name" value="DctQ"/>
    <property type="match status" value="1"/>
</dbReference>
<dbReference type="GO" id="GO:0005886">
    <property type="term" value="C:plasma membrane"/>
    <property type="evidence" value="ECO:0007669"/>
    <property type="project" value="UniProtKB-SubCell"/>
</dbReference>
<keyword evidence="5 9" id="KW-0812">Transmembrane</keyword>